<reference evidence="1 2" key="1">
    <citation type="submission" date="2015-08" db="EMBL/GenBank/DDBJ databases">
        <title>Complete genome sequence of Rufibacter tibetensis strain 1351t, a radiation-resistant bacterium from tibet plateau.</title>
        <authorList>
            <person name="Dai J."/>
        </authorList>
    </citation>
    <scope>NUCLEOTIDE SEQUENCE [LARGE SCALE GENOMIC DNA]</scope>
    <source>
        <strain evidence="1 2">1351</strain>
    </source>
</reference>
<dbReference type="OrthoDB" id="853338at2"/>
<name>A0A0P0CRI0_9BACT</name>
<accession>A0A0P0CRI0</accession>
<proteinExistence type="predicted"/>
<sequence>MLEHSLFRKLPPWVQAELLTQKGEALALRHFNGWAITLHPYENTFLEVWSKFGVEVVGTFHHAVSYMDVIEPYLSVMPLPEGA</sequence>
<organism evidence="1 2">
    <name type="scientific">Rufibacter tibetensis</name>
    <dbReference type="NCBI Taxonomy" id="512763"/>
    <lineage>
        <taxon>Bacteria</taxon>
        <taxon>Pseudomonadati</taxon>
        <taxon>Bacteroidota</taxon>
        <taxon>Cytophagia</taxon>
        <taxon>Cytophagales</taxon>
        <taxon>Hymenobacteraceae</taxon>
        <taxon>Rufibacter</taxon>
    </lineage>
</organism>
<gene>
    <name evidence="1" type="ORF">DC20_00265</name>
</gene>
<dbReference type="AlphaFoldDB" id="A0A0P0CRI0"/>
<evidence type="ECO:0000313" key="1">
    <source>
        <dbReference type="EMBL" id="ALI97709.1"/>
    </source>
</evidence>
<dbReference type="RefSeq" id="WP_062541996.1">
    <property type="nucleotide sequence ID" value="NZ_CP012643.1"/>
</dbReference>
<keyword evidence="2" id="KW-1185">Reference proteome</keyword>
<evidence type="ECO:0000313" key="2">
    <source>
        <dbReference type="Proteomes" id="UP000061382"/>
    </source>
</evidence>
<dbReference type="PATRIC" id="fig|512763.3.peg.56"/>
<dbReference type="KEGG" id="rti:DC20_00265"/>
<protein>
    <submittedName>
        <fullName evidence="1">Uncharacterized protein</fullName>
    </submittedName>
</protein>
<dbReference type="EMBL" id="CP012643">
    <property type="protein sequence ID" value="ALI97709.1"/>
    <property type="molecule type" value="Genomic_DNA"/>
</dbReference>
<dbReference type="Proteomes" id="UP000061382">
    <property type="component" value="Chromosome"/>
</dbReference>